<gene>
    <name evidence="4" type="ORF">ALEPTO_LOCUS6702</name>
</gene>
<keyword evidence="5" id="KW-1185">Reference proteome</keyword>
<accession>A0A9N9BLJ1</accession>
<evidence type="ECO:0000256" key="2">
    <source>
        <dbReference type="SAM" id="MobiDB-lite"/>
    </source>
</evidence>
<evidence type="ECO:0000313" key="4">
    <source>
        <dbReference type="EMBL" id="CAG8568501.1"/>
    </source>
</evidence>
<feature type="domain" description="C2H2-type" evidence="3">
    <location>
        <begin position="94"/>
        <end position="122"/>
    </location>
</feature>
<dbReference type="GO" id="GO:0008270">
    <property type="term" value="F:zinc ion binding"/>
    <property type="evidence" value="ECO:0007669"/>
    <property type="project" value="UniProtKB-KW"/>
</dbReference>
<dbReference type="AlphaFoldDB" id="A0A9N9BLJ1"/>
<keyword evidence="1" id="KW-0863">Zinc-finger</keyword>
<dbReference type="InterPro" id="IPR013087">
    <property type="entry name" value="Znf_C2H2_type"/>
</dbReference>
<feature type="compositionally biased region" description="Basic and acidic residues" evidence="2">
    <location>
        <begin position="114"/>
        <end position="124"/>
    </location>
</feature>
<name>A0A9N9BLJ1_9GLOM</name>
<proteinExistence type="predicted"/>
<protein>
    <submittedName>
        <fullName evidence="4">11984_t:CDS:1</fullName>
    </submittedName>
</protein>
<reference evidence="4" key="1">
    <citation type="submission" date="2021-06" db="EMBL/GenBank/DDBJ databases">
        <authorList>
            <person name="Kallberg Y."/>
            <person name="Tangrot J."/>
            <person name="Rosling A."/>
        </authorList>
    </citation>
    <scope>NUCLEOTIDE SEQUENCE</scope>
    <source>
        <strain evidence="4">FL130A</strain>
    </source>
</reference>
<keyword evidence="1" id="KW-0862">Zinc</keyword>
<keyword evidence="1" id="KW-0479">Metal-binding</keyword>
<feature type="region of interest" description="Disordered" evidence="2">
    <location>
        <begin position="114"/>
        <end position="144"/>
    </location>
</feature>
<sequence length="209" mass="23879">MEEKYSVYLSTYMLPRLASTFAAHPFEKMEKNDLHGNGLKNIPESADILWIEGFLPPFTKGKNPIHILQYMDKVKLSNFDECCPSISPEMHRRLCCTICGKDFPTLKIITDHKKTTHPRQRDIQETSSTQPMFMPPPTPISPIRRQDNVQKMVSIQSATIPPIATDTEFFAALDQLLGRQDLVTNSAFVEDFTFLFPPMLNLRALMLSM</sequence>
<evidence type="ECO:0000313" key="5">
    <source>
        <dbReference type="Proteomes" id="UP000789508"/>
    </source>
</evidence>
<dbReference type="OrthoDB" id="2442841at2759"/>
<dbReference type="EMBL" id="CAJVPS010002429">
    <property type="protein sequence ID" value="CAG8568501.1"/>
    <property type="molecule type" value="Genomic_DNA"/>
</dbReference>
<dbReference type="PROSITE" id="PS00028">
    <property type="entry name" value="ZINC_FINGER_C2H2_1"/>
    <property type="match status" value="1"/>
</dbReference>
<dbReference type="Proteomes" id="UP000789508">
    <property type="component" value="Unassembled WGS sequence"/>
</dbReference>
<dbReference type="PROSITE" id="PS50157">
    <property type="entry name" value="ZINC_FINGER_C2H2_2"/>
    <property type="match status" value="1"/>
</dbReference>
<organism evidence="4 5">
    <name type="scientific">Ambispora leptoticha</name>
    <dbReference type="NCBI Taxonomy" id="144679"/>
    <lineage>
        <taxon>Eukaryota</taxon>
        <taxon>Fungi</taxon>
        <taxon>Fungi incertae sedis</taxon>
        <taxon>Mucoromycota</taxon>
        <taxon>Glomeromycotina</taxon>
        <taxon>Glomeromycetes</taxon>
        <taxon>Archaeosporales</taxon>
        <taxon>Ambisporaceae</taxon>
        <taxon>Ambispora</taxon>
    </lineage>
</organism>
<comment type="caution">
    <text evidence="4">The sequence shown here is derived from an EMBL/GenBank/DDBJ whole genome shotgun (WGS) entry which is preliminary data.</text>
</comment>
<evidence type="ECO:0000259" key="3">
    <source>
        <dbReference type="PROSITE" id="PS50157"/>
    </source>
</evidence>
<evidence type="ECO:0000256" key="1">
    <source>
        <dbReference type="PROSITE-ProRule" id="PRU00042"/>
    </source>
</evidence>